<comment type="subcellular location">
    <subcellularLocation>
        <location evidence="1">Nucleus</location>
    </subcellularLocation>
</comment>
<dbReference type="EMBL" id="CMVM020000180">
    <property type="status" value="NOT_ANNOTATED_CDS"/>
    <property type="molecule type" value="Genomic_DNA"/>
</dbReference>
<dbReference type="GO" id="GO:0071004">
    <property type="term" value="C:U2-type prespliceosome"/>
    <property type="evidence" value="ECO:0007669"/>
    <property type="project" value="TreeGrafter"/>
</dbReference>
<sequence>MIVKPCITANFTGDFEKANSILANFDHRYPGYAVIALRRIGIERRYALKQAGDRLVICNINEEVEGTDLTFLDSPDYSSVISRFERLIHDSRTPRKLSAFYALKLARFHAKTRNDRRLAEKIIRDAINRDKSNPQLYLALVDLAYTAPVFSERSVIEALNEVLESDQLSDEDKLRFSQRKLDFLEDLGTDVEASIIRKRVEIEKEVKSFQRDRISEINFKRMRLCFSLQKHLEYHTQLQKSIENVAVPNKRAADVRSSGDPLDKKVRTAACYTAYPTHQQQQYYTAASTTDNGVAAVAAVYGTIPTAATAGQQQPPISNTTSQYYYPGQQQPAIVQPVPVLTTIQPNYVQQ</sequence>
<keyword evidence="5" id="KW-0539">Nucleus</keyword>
<evidence type="ECO:0000256" key="4">
    <source>
        <dbReference type="ARBA" id="ARBA00023187"/>
    </source>
</evidence>
<dbReference type="GO" id="GO:0030627">
    <property type="term" value="F:pre-mRNA 5'-splice site binding"/>
    <property type="evidence" value="ECO:0007669"/>
    <property type="project" value="TreeGrafter"/>
</dbReference>
<protein>
    <submittedName>
        <fullName evidence="6">Uncharacterized protein</fullName>
    </submittedName>
</protein>
<keyword evidence="3" id="KW-0677">Repeat</keyword>
<proteinExistence type="predicted"/>
<dbReference type="OMA" id="RPSECYA"/>
<evidence type="ECO:0000313" key="7">
    <source>
        <dbReference type="Proteomes" id="UP000024404"/>
    </source>
</evidence>
<dbReference type="GO" id="GO:0005685">
    <property type="term" value="C:U1 snRNP"/>
    <property type="evidence" value="ECO:0007669"/>
    <property type="project" value="TreeGrafter"/>
</dbReference>
<keyword evidence="4" id="KW-0508">mRNA splicing</keyword>
<name>A0A8R1TW63_ONCVO</name>
<dbReference type="InterPro" id="IPR011990">
    <property type="entry name" value="TPR-like_helical_dom_sf"/>
</dbReference>
<accession>A0A8R1TW63</accession>
<dbReference type="Proteomes" id="UP000024404">
    <property type="component" value="Unassembled WGS sequence"/>
</dbReference>
<organism evidence="6 7">
    <name type="scientific">Onchocerca volvulus</name>
    <dbReference type="NCBI Taxonomy" id="6282"/>
    <lineage>
        <taxon>Eukaryota</taxon>
        <taxon>Metazoa</taxon>
        <taxon>Ecdysozoa</taxon>
        <taxon>Nematoda</taxon>
        <taxon>Chromadorea</taxon>
        <taxon>Rhabditida</taxon>
        <taxon>Spirurina</taxon>
        <taxon>Spiruromorpha</taxon>
        <taxon>Filarioidea</taxon>
        <taxon>Onchocercidae</taxon>
        <taxon>Onchocerca</taxon>
    </lineage>
</organism>
<keyword evidence="7" id="KW-1185">Reference proteome</keyword>
<dbReference type="GO" id="GO:0000243">
    <property type="term" value="C:commitment complex"/>
    <property type="evidence" value="ECO:0007669"/>
    <property type="project" value="TreeGrafter"/>
</dbReference>
<evidence type="ECO:0000313" key="6">
    <source>
        <dbReference type="EnsemblMetazoa" id="OVOC6687.1"/>
    </source>
</evidence>
<dbReference type="PANTHER" id="PTHR17204">
    <property type="entry name" value="PRE-MRNA PROCESSING PROTEIN PRP39-RELATED"/>
    <property type="match status" value="1"/>
</dbReference>
<reference evidence="6" key="2">
    <citation type="submission" date="2022-06" db="UniProtKB">
        <authorList>
            <consortium name="EnsemblMetazoa"/>
        </authorList>
    </citation>
    <scope>IDENTIFICATION</scope>
</reference>
<evidence type="ECO:0000256" key="3">
    <source>
        <dbReference type="ARBA" id="ARBA00022737"/>
    </source>
</evidence>
<dbReference type="Gene3D" id="1.25.40.10">
    <property type="entry name" value="Tetratricopeptide repeat domain"/>
    <property type="match status" value="1"/>
</dbReference>
<dbReference type="PANTHER" id="PTHR17204:SF5">
    <property type="entry name" value="PRE-MRNA-PROCESSING FACTOR 39"/>
    <property type="match status" value="1"/>
</dbReference>
<evidence type="ECO:0000256" key="2">
    <source>
        <dbReference type="ARBA" id="ARBA00022664"/>
    </source>
</evidence>
<reference evidence="7" key="1">
    <citation type="submission" date="2013-10" db="EMBL/GenBank/DDBJ databases">
        <title>Genome sequencing of Onchocerca volvulus.</title>
        <authorList>
            <person name="Cotton J."/>
            <person name="Tsai J."/>
            <person name="Stanley E."/>
            <person name="Tracey A."/>
            <person name="Holroyd N."/>
            <person name="Lustigman S."/>
            <person name="Berriman M."/>
        </authorList>
    </citation>
    <scope>NUCLEOTIDE SEQUENCE</scope>
</reference>
<keyword evidence="2" id="KW-0507">mRNA processing</keyword>
<evidence type="ECO:0000256" key="1">
    <source>
        <dbReference type="ARBA" id="ARBA00004123"/>
    </source>
</evidence>
<dbReference type="AlphaFoldDB" id="A0A8R1TW63"/>
<evidence type="ECO:0000256" key="5">
    <source>
        <dbReference type="ARBA" id="ARBA00023242"/>
    </source>
</evidence>
<dbReference type="EnsemblMetazoa" id="OVOC6687.1">
    <property type="protein sequence ID" value="OVOC6687.1"/>
    <property type="gene ID" value="WBGene00243496"/>
</dbReference>
<dbReference type="GO" id="GO:0000395">
    <property type="term" value="P:mRNA 5'-splice site recognition"/>
    <property type="evidence" value="ECO:0007669"/>
    <property type="project" value="TreeGrafter"/>
</dbReference>